<dbReference type="InterPro" id="IPR025166">
    <property type="entry name" value="Integrase_DNA_bind_dom"/>
</dbReference>
<dbReference type="PANTHER" id="PTHR30629:SF2">
    <property type="entry name" value="PROPHAGE INTEGRASE INTS-RELATED"/>
    <property type="match status" value="1"/>
</dbReference>
<dbReference type="InterPro" id="IPR038488">
    <property type="entry name" value="Integrase_DNA-bd_sf"/>
</dbReference>
<evidence type="ECO:0000256" key="3">
    <source>
        <dbReference type="ARBA" id="ARBA00023125"/>
    </source>
</evidence>
<dbReference type="AlphaFoldDB" id="A0A5C4NAV0"/>
<dbReference type="InterPro" id="IPR013762">
    <property type="entry name" value="Integrase-like_cat_sf"/>
</dbReference>
<accession>A0A5C4NAV0</accession>
<dbReference type="Gene3D" id="3.30.160.390">
    <property type="entry name" value="Integrase, DNA-binding domain"/>
    <property type="match status" value="1"/>
</dbReference>
<feature type="compositionally biased region" description="Basic and acidic residues" evidence="6">
    <location>
        <begin position="309"/>
        <end position="319"/>
    </location>
</feature>
<dbReference type="Pfam" id="PF13356">
    <property type="entry name" value="Arm-DNA-bind_3"/>
    <property type="match status" value="1"/>
</dbReference>
<dbReference type="GO" id="GO:0003677">
    <property type="term" value="F:DNA binding"/>
    <property type="evidence" value="ECO:0007669"/>
    <property type="project" value="UniProtKB-UniRule"/>
</dbReference>
<evidence type="ECO:0000256" key="1">
    <source>
        <dbReference type="ARBA" id="ARBA00008857"/>
    </source>
</evidence>
<evidence type="ECO:0000313" key="10">
    <source>
        <dbReference type="Proteomes" id="UP000305709"/>
    </source>
</evidence>
<dbReference type="PROSITE" id="PS51900">
    <property type="entry name" value="CB"/>
    <property type="match status" value="1"/>
</dbReference>
<feature type="domain" description="Tyr recombinase" evidence="7">
    <location>
        <begin position="191"/>
        <end position="393"/>
    </location>
</feature>
<evidence type="ECO:0000256" key="4">
    <source>
        <dbReference type="ARBA" id="ARBA00023172"/>
    </source>
</evidence>
<evidence type="ECO:0000256" key="2">
    <source>
        <dbReference type="ARBA" id="ARBA00022908"/>
    </source>
</evidence>
<evidence type="ECO:0000256" key="5">
    <source>
        <dbReference type="PROSITE-ProRule" id="PRU01248"/>
    </source>
</evidence>
<dbReference type="Pfam" id="PF22022">
    <property type="entry name" value="Phage_int_M"/>
    <property type="match status" value="1"/>
</dbReference>
<dbReference type="Pfam" id="PF00589">
    <property type="entry name" value="Phage_integrase"/>
    <property type="match status" value="1"/>
</dbReference>
<proteinExistence type="inferred from homology"/>
<dbReference type="PANTHER" id="PTHR30629">
    <property type="entry name" value="PROPHAGE INTEGRASE"/>
    <property type="match status" value="1"/>
</dbReference>
<comment type="caution">
    <text evidence="9">The sequence shown here is derived from an EMBL/GenBank/DDBJ whole genome shotgun (WGS) entry which is preliminary data.</text>
</comment>
<keyword evidence="10" id="KW-1185">Reference proteome</keyword>
<dbReference type="InterPro" id="IPR002104">
    <property type="entry name" value="Integrase_catalytic"/>
</dbReference>
<dbReference type="CDD" id="cd00801">
    <property type="entry name" value="INT_P4_C"/>
    <property type="match status" value="1"/>
</dbReference>
<dbReference type="PROSITE" id="PS51898">
    <property type="entry name" value="TYR_RECOMBINASE"/>
    <property type="match status" value="1"/>
</dbReference>
<protein>
    <submittedName>
        <fullName evidence="9">DUF4102 domain-containing protein</fullName>
    </submittedName>
</protein>
<dbReference type="SUPFAM" id="SSF56349">
    <property type="entry name" value="DNA breaking-rejoining enzymes"/>
    <property type="match status" value="1"/>
</dbReference>
<dbReference type="GO" id="GO:0006310">
    <property type="term" value="P:DNA recombination"/>
    <property type="evidence" value="ECO:0007669"/>
    <property type="project" value="UniProtKB-KW"/>
</dbReference>
<dbReference type="InterPro" id="IPR050808">
    <property type="entry name" value="Phage_Integrase"/>
</dbReference>
<evidence type="ECO:0000313" key="9">
    <source>
        <dbReference type="EMBL" id="TNC61332.1"/>
    </source>
</evidence>
<evidence type="ECO:0000259" key="7">
    <source>
        <dbReference type="PROSITE" id="PS51898"/>
    </source>
</evidence>
<dbReference type="OrthoDB" id="9795573at2"/>
<dbReference type="Proteomes" id="UP000305709">
    <property type="component" value="Unassembled WGS sequence"/>
</dbReference>
<dbReference type="InterPro" id="IPR011010">
    <property type="entry name" value="DNA_brk_join_enz"/>
</dbReference>
<evidence type="ECO:0000259" key="8">
    <source>
        <dbReference type="PROSITE" id="PS51900"/>
    </source>
</evidence>
<reference evidence="9 10" key="1">
    <citation type="submission" date="2019-06" db="EMBL/GenBank/DDBJ databases">
        <authorList>
            <person name="Jiang L."/>
        </authorList>
    </citation>
    <scope>NUCLEOTIDE SEQUENCE [LARGE SCALE GENOMIC DNA]</scope>
    <source>
        <strain evidence="9 10">YIM 48858</strain>
    </source>
</reference>
<dbReference type="EMBL" id="VDFV01000069">
    <property type="protein sequence ID" value="TNC61332.1"/>
    <property type="molecule type" value="Genomic_DNA"/>
</dbReference>
<keyword evidence="4" id="KW-0233">DNA recombination</keyword>
<dbReference type="InterPro" id="IPR010998">
    <property type="entry name" value="Integrase_recombinase_N"/>
</dbReference>
<comment type="similarity">
    <text evidence="1">Belongs to the 'phage' integrase family.</text>
</comment>
<evidence type="ECO:0000256" key="6">
    <source>
        <dbReference type="SAM" id="MobiDB-lite"/>
    </source>
</evidence>
<keyword evidence="2" id="KW-0229">DNA integration</keyword>
<dbReference type="InterPro" id="IPR053876">
    <property type="entry name" value="Phage_int_M"/>
</dbReference>
<gene>
    <name evidence="9" type="ORF">FHG71_21310</name>
</gene>
<name>A0A5C4NAV0_9RHOB</name>
<dbReference type="GO" id="GO:0015074">
    <property type="term" value="P:DNA integration"/>
    <property type="evidence" value="ECO:0007669"/>
    <property type="project" value="UniProtKB-KW"/>
</dbReference>
<dbReference type="InterPro" id="IPR044068">
    <property type="entry name" value="CB"/>
</dbReference>
<organism evidence="9 10">
    <name type="scientific">Rubellimicrobium roseum</name>
    <dbReference type="NCBI Taxonomy" id="687525"/>
    <lineage>
        <taxon>Bacteria</taxon>
        <taxon>Pseudomonadati</taxon>
        <taxon>Pseudomonadota</taxon>
        <taxon>Alphaproteobacteria</taxon>
        <taxon>Rhodobacterales</taxon>
        <taxon>Roseobacteraceae</taxon>
        <taxon>Rubellimicrobium</taxon>
    </lineage>
</organism>
<feature type="domain" description="Core-binding (CB)" evidence="8">
    <location>
        <begin position="79"/>
        <end position="160"/>
    </location>
</feature>
<keyword evidence="3 5" id="KW-0238">DNA-binding</keyword>
<feature type="region of interest" description="Disordered" evidence="6">
    <location>
        <begin position="309"/>
        <end position="344"/>
    </location>
</feature>
<dbReference type="Gene3D" id="1.10.443.10">
    <property type="entry name" value="Intergrase catalytic core"/>
    <property type="match status" value="1"/>
</dbReference>
<dbReference type="Gene3D" id="1.10.150.130">
    <property type="match status" value="1"/>
</dbReference>
<sequence length="415" mass="46674">MKEPGRYADGHGLYLFVDRSGAKRWVQRLVIQGKRTDLGLGPVSLVSLAEARSLAEANRRLARSGGDPLHEKREAREVLTFAQAVERYLEKKRAEFRNDKHRKQWRATLDTYAGPVIGPKRVADITRLDVLRVLEPIWETKTETASRLRGRIEAVLSWATVAGHRMGDNPARWAGNLSELLPKPGKVAAKGNHPALALADLPRWWADLRTREGMAARALQFLTLTAARSGEVRGMTWDEVELEAKLWTVPAARMKMSREHRVPLTDEAVAVLRALPRLDGSPYVFFAPRGGMMSDMTISAVMRRMQEAEERRLTEVDRKAGRKPSTASRGYLDPRSKRPAVPHGLRSSFRDWVSEHTSYPGDMAEVALAHKISNAVEAAYRRGDQLEKRRQMMEDWGQMLQGTRSATAATPYGDN</sequence>